<dbReference type="Gene3D" id="3.40.50.720">
    <property type="entry name" value="NAD(P)-binding Rossmann-like Domain"/>
    <property type="match status" value="1"/>
</dbReference>
<dbReference type="PANTHER" id="PTHR43103:SF3">
    <property type="entry name" value="ADP-L-GLYCERO-D-MANNO-HEPTOSE-6-EPIMERASE"/>
    <property type="match status" value="1"/>
</dbReference>
<reference evidence="4 5" key="1">
    <citation type="submission" date="2019-09" db="EMBL/GenBank/DDBJ databases">
        <title>H2 Metabolism Revealed by Metagenomic Analysis in Subglacial Sediment of East Antarctica.</title>
        <authorList>
            <person name="Yang Z."/>
            <person name="Zhang Y."/>
            <person name="Lv Y."/>
            <person name="Yan W."/>
            <person name="Xiao X."/>
            <person name="Sun B."/>
            <person name="Ma H."/>
        </authorList>
    </citation>
    <scope>NUCLEOTIDE SEQUENCE [LARGE SCALE GENOMIC DNA]</scope>
    <source>
        <strain evidence="4">Bin2_2</strain>
    </source>
</reference>
<dbReference type="InterPro" id="IPR001509">
    <property type="entry name" value="Epimerase_deHydtase"/>
</dbReference>
<dbReference type="PANTHER" id="PTHR43103">
    <property type="entry name" value="NUCLEOSIDE-DIPHOSPHATE-SUGAR EPIMERASE"/>
    <property type="match status" value="1"/>
</dbReference>
<sequence>MLMQSAQPTGTCHIVITGGAGFLGVRLARTLLAQGKLSLAGAPPASIARITLVDRAAPPADLLADARVTALTGDLNALLEEKDAVAPVVTKDTAIVFHLAAAVSGECEADFDLGMRSNFAATLALLQACRALKTKPVVVFA</sequence>
<evidence type="ECO:0000259" key="3">
    <source>
        <dbReference type="Pfam" id="PF01370"/>
    </source>
</evidence>
<dbReference type="EMBL" id="JAAFGW010000150">
    <property type="protein sequence ID" value="NDP48713.1"/>
    <property type="molecule type" value="Genomic_DNA"/>
</dbReference>
<gene>
    <name evidence="4" type="ORF">GZ085_10050</name>
</gene>
<evidence type="ECO:0000313" key="4">
    <source>
        <dbReference type="EMBL" id="NDP48713.1"/>
    </source>
</evidence>
<dbReference type="AlphaFoldDB" id="A0A7C9P8J8"/>
<evidence type="ECO:0000256" key="1">
    <source>
        <dbReference type="ARBA" id="ARBA00022857"/>
    </source>
</evidence>
<evidence type="ECO:0000256" key="2">
    <source>
        <dbReference type="ARBA" id="ARBA00023277"/>
    </source>
</evidence>
<evidence type="ECO:0000313" key="5">
    <source>
        <dbReference type="Proteomes" id="UP000483432"/>
    </source>
</evidence>
<keyword evidence="2" id="KW-0119">Carbohydrate metabolism</keyword>
<dbReference type="SUPFAM" id="SSF51735">
    <property type="entry name" value="NAD(P)-binding Rossmann-fold domains"/>
    <property type="match status" value="1"/>
</dbReference>
<proteinExistence type="predicted"/>
<dbReference type="Pfam" id="PF01370">
    <property type="entry name" value="Epimerase"/>
    <property type="match status" value="1"/>
</dbReference>
<feature type="domain" description="NAD-dependent epimerase/dehydratase" evidence="3">
    <location>
        <begin position="14"/>
        <end position="140"/>
    </location>
</feature>
<name>A0A7C9P8J8_9PROT</name>
<dbReference type="Proteomes" id="UP000483432">
    <property type="component" value="Unassembled WGS sequence"/>
</dbReference>
<organism evidence="4 5">
    <name type="scientific">Sulfuriferula multivorans</name>
    <dbReference type="NCBI Taxonomy" id="1559896"/>
    <lineage>
        <taxon>Bacteria</taxon>
        <taxon>Pseudomonadati</taxon>
        <taxon>Pseudomonadota</taxon>
        <taxon>Betaproteobacteria</taxon>
        <taxon>Nitrosomonadales</taxon>
        <taxon>Sulfuricellaceae</taxon>
        <taxon>Sulfuriferula</taxon>
    </lineage>
</organism>
<feature type="non-terminal residue" evidence="4">
    <location>
        <position position="141"/>
    </location>
</feature>
<keyword evidence="1" id="KW-0521">NADP</keyword>
<accession>A0A7C9P8J8</accession>
<protein>
    <submittedName>
        <fullName evidence="4">NAD-dependent epimerase/dehydratase family protein</fullName>
    </submittedName>
</protein>
<comment type="caution">
    <text evidence="4">The sequence shown here is derived from an EMBL/GenBank/DDBJ whole genome shotgun (WGS) entry which is preliminary data.</text>
</comment>
<dbReference type="InterPro" id="IPR036291">
    <property type="entry name" value="NAD(P)-bd_dom_sf"/>
</dbReference>